<gene>
    <name evidence="3" type="ORF">HDG41_000054</name>
</gene>
<evidence type="ECO:0000259" key="1">
    <source>
        <dbReference type="Pfam" id="PF02625"/>
    </source>
</evidence>
<dbReference type="PANTHER" id="PTHR30388:SF4">
    <property type="entry name" value="MOLYBDENUM COFACTOR INSERTION CHAPERONE PAOD"/>
    <property type="match status" value="1"/>
</dbReference>
<comment type="caution">
    <text evidence="3">The sequence shown here is derived from an EMBL/GenBank/DDBJ whole genome shotgun (WGS) entry which is preliminary data.</text>
</comment>
<dbReference type="EMBL" id="JACHDE010000001">
    <property type="protein sequence ID" value="MBB5398018.1"/>
    <property type="molecule type" value="Genomic_DNA"/>
</dbReference>
<dbReference type="Pfam" id="PF13478">
    <property type="entry name" value="XdhC_C"/>
    <property type="match status" value="1"/>
</dbReference>
<dbReference type="Gene3D" id="3.40.50.720">
    <property type="entry name" value="NAD(P)-binding Rossmann-like Domain"/>
    <property type="match status" value="1"/>
</dbReference>
<dbReference type="PANTHER" id="PTHR30388">
    <property type="entry name" value="ALDEHYDE OXIDOREDUCTASE MOLYBDENUM COFACTOR ASSEMBLY PROTEIN"/>
    <property type="match status" value="1"/>
</dbReference>
<reference evidence="3 4" key="1">
    <citation type="submission" date="2020-08" db="EMBL/GenBank/DDBJ databases">
        <title>Genomic Encyclopedia of Type Strains, Phase IV (KMG-V): Genome sequencing to study the core and pangenomes of soil and plant-associated prokaryotes.</title>
        <authorList>
            <person name="Whitman W."/>
        </authorList>
    </citation>
    <scope>NUCLEOTIDE SEQUENCE [LARGE SCALE GENOMIC DNA]</scope>
    <source>
        <strain evidence="3 4">JPY162</strain>
    </source>
</reference>
<evidence type="ECO:0000313" key="3">
    <source>
        <dbReference type="EMBL" id="MBB5398018.1"/>
    </source>
</evidence>
<dbReference type="InterPro" id="IPR052698">
    <property type="entry name" value="MoCofactor_Util/Proc"/>
</dbReference>
<protein>
    <submittedName>
        <fullName evidence="3">Xanthine dehydrogenase accessory factor</fullName>
    </submittedName>
</protein>
<feature type="domain" description="XdhC Rossmann" evidence="2">
    <location>
        <begin position="167"/>
        <end position="308"/>
    </location>
</feature>
<dbReference type="Proteomes" id="UP000592820">
    <property type="component" value="Unassembled WGS sequence"/>
</dbReference>
<sequence>MSMNSVDFEVLDATMRWLDAGHRMLLVTVVKTWGSSPRPEGAMLVLRDDGHVVGSISGGCIEDDLIDQVRRCGVAQRTPEVVEYGVSAEEARRFGLPCGGTMQLVLEPITRQSGMQTLHEALSRGELVARTLDMATGAVTLGPASTTDGVYFNETRLTTIHGPRYRMLVIGAGQLSRYLCQVAIGLDYQVVVCDPREEYVHTWDVPGTRLVRTMPDDTVLDMKLDERSAMITLTHDPKLDDLALMEALKTPAFYVGALGSRRNNAARRERLKEFDLSDAQLARLRGPAGIYIGSRTPPEIAISILAEVTAAKNSVLLPAILRVERGKTEKEVTNDTPINAGHLADARLAV</sequence>
<name>A0A7W8L0Q1_9BURK</name>
<dbReference type="AlphaFoldDB" id="A0A7W8L0Q1"/>
<evidence type="ECO:0000259" key="2">
    <source>
        <dbReference type="Pfam" id="PF13478"/>
    </source>
</evidence>
<evidence type="ECO:0000313" key="4">
    <source>
        <dbReference type="Proteomes" id="UP000592820"/>
    </source>
</evidence>
<dbReference type="InterPro" id="IPR003777">
    <property type="entry name" value="XdhC_CoxI"/>
</dbReference>
<organism evidence="3 4">
    <name type="scientific">Paraburkholderia youngii</name>
    <dbReference type="NCBI Taxonomy" id="2782701"/>
    <lineage>
        <taxon>Bacteria</taxon>
        <taxon>Pseudomonadati</taxon>
        <taxon>Pseudomonadota</taxon>
        <taxon>Betaproteobacteria</taxon>
        <taxon>Burkholderiales</taxon>
        <taxon>Burkholderiaceae</taxon>
        <taxon>Paraburkholderia</taxon>
    </lineage>
</organism>
<feature type="domain" description="XdhC- CoxI" evidence="1">
    <location>
        <begin position="17"/>
        <end position="85"/>
    </location>
</feature>
<proteinExistence type="predicted"/>
<dbReference type="InterPro" id="IPR027051">
    <property type="entry name" value="XdhC_Rossmann_dom"/>
</dbReference>
<dbReference type="Pfam" id="PF02625">
    <property type="entry name" value="XdhC_CoxI"/>
    <property type="match status" value="1"/>
</dbReference>
<accession>A0A7W8L0Q1</accession>